<dbReference type="Proteomes" id="UP000001654">
    <property type="component" value="Chromosome"/>
</dbReference>
<protein>
    <recommendedName>
        <fullName evidence="3">PD-(D/E)XK nuclease family protein</fullName>
    </recommendedName>
</protein>
<name>D5BIB9_ZUNPS</name>
<dbReference type="HOGENOM" id="CLU_056725_0_0_10"/>
<proteinExistence type="predicted"/>
<dbReference type="Pfam" id="PF14281">
    <property type="entry name" value="PDDEXK_4"/>
    <property type="match status" value="1"/>
</dbReference>
<dbReference type="EMBL" id="CP001650">
    <property type="protein sequence ID" value="ADF53532.1"/>
    <property type="molecule type" value="Genomic_DNA"/>
</dbReference>
<reference evidence="1 2" key="1">
    <citation type="journal article" date="2010" name="BMC Genomics">
        <title>The complete genome of Zunongwangia profunda SM-A87 reveals its adaptation to the deep-sea environment and ecological role in sedimentary organic nitrogen degradation.</title>
        <authorList>
            <person name="Qin Q.L."/>
            <person name="Zhang X.Y."/>
            <person name="Wang X.M."/>
            <person name="Liu G.M."/>
            <person name="Chen X.L."/>
            <person name="Xie B.B."/>
            <person name="Dang H.Y."/>
            <person name="Zhou B.C."/>
            <person name="Yu J."/>
            <person name="Zhang Y.Z."/>
        </authorList>
    </citation>
    <scope>NUCLEOTIDE SEQUENCE [LARGE SCALE GENOMIC DNA]</scope>
    <source>
        <strain evidence="2">DSM 18752 / CCTCC AB 206139 / SM-A87</strain>
    </source>
</reference>
<dbReference type="OrthoDB" id="6346224at2"/>
<accession>D5BIB9</accession>
<organism evidence="1 2">
    <name type="scientific">Zunongwangia profunda (strain DSM 18752 / CCTCC AB 206139 / SM-A87)</name>
    <name type="common">Wangia profunda</name>
    <dbReference type="NCBI Taxonomy" id="655815"/>
    <lineage>
        <taxon>Bacteria</taxon>
        <taxon>Pseudomonadati</taxon>
        <taxon>Bacteroidota</taxon>
        <taxon>Flavobacteriia</taxon>
        <taxon>Flavobacteriales</taxon>
        <taxon>Flavobacteriaceae</taxon>
        <taxon>Zunongwangia</taxon>
    </lineage>
</organism>
<evidence type="ECO:0000313" key="2">
    <source>
        <dbReference type="Proteomes" id="UP000001654"/>
    </source>
</evidence>
<gene>
    <name evidence="1" type="ordered locus">ZPR_3215</name>
</gene>
<keyword evidence="2" id="KW-1185">Reference proteome</keyword>
<sequence>MHKHRITPEATKNLLQEVQKIIEKHKILAIKKGEDFNLFSIMQMESNETFTHSAIISALLDPKGNHYKGELFLELFLDEIKYDYTGERLELTVIKTEFHIGKIDNKCEKGGFIDILIEFSSGKTIAIENKIYANDQPGQLYRYKQYNRKKTSIYYLNLFGVKPSEHSHKTLKENEDYNILSYQNHILKWLKKCIENSTNELIVNSSIKQYFILIQKLTHTMDKTREKELKNAIIDNLEAAKYVSHNYTNIIYNIREQFRQHLINSLKTELTVDYVVREGKTPNNEFSHIFIQPRNFKNKKIEFAIESFSGRGNHGGKLYIGIIDRLQTKPNIKFINTTEDKYLSEWWPVTRLIKTMQGNNFHLNSESLLKKISDQNSPMCEKLVNHVTEQAVDFIQEYTSTLLEVQNNALKEEA</sequence>
<dbReference type="InterPro" id="IPR029470">
    <property type="entry name" value="PDDEXK_4"/>
</dbReference>
<dbReference type="KEGG" id="zpr:ZPR_3215"/>
<evidence type="ECO:0000313" key="1">
    <source>
        <dbReference type="EMBL" id="ADF53532.1"/>
    </source>
</evidence>
<dbReference type="RefSeq" id="WP_013072629.1">
    <property type="nucleotide sequence ID" value="NC_014041.1"/>
</dbReference>
<dbReference type="AlphaFoldDB" id="D5BIB9"/>
<dbReference type="eggNOG" id="ENOG5030F26">
    <property type="taxonomic scope" value="Bacteria"/>
</dbReference>
<evidence type="ECO:0008006" key="3">
    <source>
        <dbReference type="Google" id="ProtNLM"/>
    </source>
</evidence>
<dbReference type="STRING" id="655815.ZPR_3215"/>